<proteinExistence type="predicted"/>
<dbReference type="EMBL" id="ML992684">
    <property type="protein sequence ID" value="KAF2209857.1"/>
    <property type="molecule type" value="Genomic_DNA"/>
</dbReference>
<organism evidence="2 3">
    <name type="scientific">Cercospora zeae-maydis SCOH1-5</name>
    <dbReference type="NCBI Taxonomy" id="717836"/>
    <lineage>
        <taxon>Eukaryota</taxon>
        <taxon>Fungi</taxon>
        <taxon>Dikarya</taxon>
        <taxon>Ascomycota</taxon>
        <taxon>Pezizomycotina</taxon>
        <taxon>Dothideomycetes</taxon>
        <taxon>Dothideomycetidae</taxon>
        <taxon>Mycosphaerellales</taxon>
        <taxon>Mycosphaerellaceae</taxon>
        <taxon>Cercospora</taxon>
    </lineage>
</organism>
<gene>
    <name evidence="2" type="ORF">CERZMDRAFT_86515</name>
</gene>
<reference evidence="2" key="1">
    <citation type="journal article" date="2020" name="Stud. Mycol.">
        <title>101 Dothideomycetes genomes: a test case for predicting lifestyles and emergence of pathogens.</title>
        <authorList>
            <person name="Haridas S."/>
            <person name="Albert R."/>
            <person name="Binder M."/>
            <person name="Bloem J."/>
            <person name="Labutti K."/>
            <person name="Salamov A."/>
            <person name="Andreopoulos B."/>
            <person name="Baker S."/>
            <person name="Barry K."/>
            <person name="Bills G."/>
            <person name="Bluhm B."/>
            <person name="Cannon C."/>
            <person name="Castanera R."/>
            <person name="Culley D."/>
            <person name="Daum C."/>
            <person name="Ezra D."/>
            <person name="Gonzalez J."/>
            <person name="Henrissat B."/>
            <person name="Kuo A."/>
            <person name="Liang C."/>
            <person name="Lipzen A."/>
            <person name="Lutzoni F."/>
            <person name="Magnuson J."/>
            <person name="Mondo S."/>
            <person name="Nolan M."/>
            <person name="Ohm R."/>
            <person name="Pangilinan J."/>
            <person name="Park H.-J."/>
            <person name="Ramirez L."/>
            <person name="Alfaro M."/>
            <person name="Sun H."/>
            <person name="Tritt A."/>
            <person name="Yoshinaga Y."/>
            <person name="Zwiers L.-H."/>
            <person name="Turgeon B."/>
            <person name="Goodwin S."/>
            <person name="Spatafora J."/>
            <person name="Crous P."/>
            <person name="Grigoriev I."/>
        </authorList>
    </citation>
    <scope>NUCLEOTIDE SEQUENCE</scope>
    <source>
        <strain evidence="2">SCOH1-5</strain>
    </source>
</reference>
<evidence type="ECO:0000313" key="2">
    <source>
        <dbReference type="EMBL" id="KAF2209857.1"/>
    </source>
</evidence>
<accession>A0A6A6F8Z7</accession>
<evidence type="ECO:0000313" key="3">
    <source>
        <dbReference type="Proteomes" id="UP000799539"/>
    </source>
</evidence>
<protein>
    <submittedName>
        <fullName evidence="2">Uncharacterized protein</fullName>
    </submittedName>
</protein>
<dbReference type="Proteomes" id="UP000799539">
    <property type="component" value="Unassembled WGS sequence"/>
</dbReference>
<dbReference type="AlphaFoldDB" id="A0A6A6F8Z7"/>
<sequence>MTTHVLNRTPMPAPTLELQDNKHKQSIRLPVVRQAPSVHATIANMHSRNTGICAQDGAQHSLGNFARYRPDMGCEEEGSWIVIAPEDQNQIRNSDEPDDESQLVSNRSIAHEALSPMYTVPLYVFPAFAQPVANEPPPALVTRFP</sequence>
<evidence type="ECO:0000256" key="1">
    <source>
        <dbReference type="SAM" id="MobiDB-lite"/>
    </source>
</evidence>
<keyword evidence="3" id="KW-1185">Reference proteome</keyword>
<name>A0A6A6F8Z7_9PEZI</name>
<feature type="region of interest" description="Disordered" evidence="1">
    <location>
        <begin position="1"/>
        <end position="22"/>
    </location>
</feature>